<accession>A0A086L1T3</accession>
<name>A0A086L1T3_TOXGO</name>
<dbReference type="EMBL" id="AEYI02000287">
    <property type="protein sequence ID" value="KFG50601.1"/>
    <property type="molecule type" value="Genomic_DNA"/>
</dbReference>
<dbReference type="Proteomes" id="UP000028828">
    <property type="component" value="Unassembled WGS sequence"/>
</dbReference>
<evidence type="ECO:0000256" key="1">
    <source>
        <dbReference type="SAM" id="MobiDB-lite"/>
    </source>
</evidence>
<proteinExistence type="predicted"/>
<feature type="region of interest" description="Disordered" evidence="1">
    <location>
        <begin position="107"/>
        <end position="133"/>
    </location>
</feature>
<dbReference type="VEuPathDB" id="ToxoDB:TGP89_255215"/>
<evidence type="ECO:0000313" key="2">
    <source>
        <dbReference type="EMBL" id="KFG50601.1"/>
    </source>
</evidence>
<evidence type="ECO:0000313" key="3">
    <source>
        <dbReference type="Proteomes" id="UP000028828"/>
    </source>
</evidence>
<sequence>MGDSTDRYARAYRYAFPLPFKAMDEKTNASLSLVKYCRLSTGLESEGDTTIECYATKSSFAALGLEGGSWGWISKASMHGDWPTASEKGRCHIVKLVAEQGVDSLPDKGCSGSAAQPPSESSSTLLARSGRQKGKSEEPRVFLSASLMHFLQLTSGKSFVSIRPFVPRPGGTEYSEKQCYRTMDMGLPCETGMPGQICLADNMEEIC</sequence>
<comment type="caution">
    <text evidence="2">The sequence shown here is derived from an EMBL/GenBank/DDBJ whole genome shotgun (WGS) entry which is preliminary data.</text>
</comment>
<gene>
    <name evidence="2" type="ORF">TGP89_255215</name>
</gene>
<feature type="compositionally biased region" description="Polar residues" evidence="1">
    <location>
        <begin position="113"/>
        <end position="126"/>
    </location>
</feature>
<organism evidence="2 3">
    <name type="scientific">Toxoplasma gondii p89</name>
    <dbReference type="NCBI Taxonomy" id="943119"/>
    <lineage>
        <taxon>Eukaryota</taxon>
        <taxon>Sar</taxon>
        <taxon>Alveolata</taxon>
        <taxon>Apicomplexa</taxon>
        <taxon>Conoidasida</taxon>
        <taxon>Coccidia</taxon>
        <taxon>Eucoccidiorida</taxon>
        <taxon>Eimeriorina</taxon>
        <taxon>Sarcocystidae</taxon>
        <taxon>Toxoplasma</taxon>
    </lineage>
</organism>
<reference evidence="2 3" key="1">
    <citation type="submission" date="2014-03" db="EMBL/GenBank/DDBJ databases">
        <authorList>
            <person name="Sibley D."/>
            <person name="Venepally P."/>
            <person name="Karamycheva S."/>
            <person name="Hadjithomas M."/>
            <person name="Khan A."/>
            <person name="Brunk B."/>
            <person name="Roos D."/>
            <person name="Caler E."/>
            <person name="Lorenzi H."/>
        </authorList>
    </citation>
    <scope>NUCLEOTIDE SEQUENCE [LARGE SCALE GENOMIC DNA]</scope>
    <source>
        <strain evidence="3">p89</strain>
    </source>
</reference>
<dbReference type="AlphaFoldDB" id="A0A086L1T3"/>
<protein>
    <submittedName>
        <fullName evidence="2">Uncharacterized protein</fullName>
    </submittedName>
</protein>